<dbReference type="SUPFAM" id="SSF48452">
    <property type="entry name" value="TPR-like"/>
    <property type="match status" value="4"/>
</dbReference>
<keyword evidence="5" id="KW-1185">Reference proteome</keyword>
<dbReference type="InterPro" id="IPR011990">
    <property type="entry name" value="TPR-like_helical_dom_sf"/>
</dbReference>
<dbReference type="SMART" id="SM00028">
    <property type="entry name" value="TPR"/>
    <property type="match status" value="11"/>
</dbReference>
<dbReference type="Pfam" id="PF13181">
    <property type="entry name" value="TPR_8"/>
    <property type="match status" value="1"/>
</dbReference>
<dbReference type="Pfam" id="PF14559">
    <property type="entry name" value="TPR_19"/>
    <property type="match status" value="1"/>
</dbReference>
<accession>A0ABQ9E5E9</accession>
<dbReference type="PANTHER" id="PTHR10098">
    <property type="entry name" value="RAPSYN-RELATED"/>
    <property type="match status" value="1"/>
</dbReference>
<dbReference type="InterPro" id="IPR024983">
    <property type="entry name" value="CHAT_dom"/>
</dbReference>
<dbReference type="Proteomes" id="UP001217089">
    <property type="component" value="Unassembled WGS sequence"/>
</dbReference>
<reference evidence="4 5" key="1">
    <citation type="submission" date="2022-12" db="EMBL/GenBank/DDBJ databases">
        <title>Chromosome-level genome of Tegillarca granosa.</title>
        <authorList>
            <person name="Kim J."/>
        </authorList>
    </citation>
    <scope>NUCLEOTIDE SEQUENCE [LARGE SCALE GENOMIC DNA]</scope>
    <source>
        <strain evidence="4">Teg-2019</strain>
        <tissue evidence="4">Adductor muscle</tissue>
    </source>
</reference>
<feature type="repeat" description="TPR" evidence="1">
    <location>
        <begin position="462"/>
        <end position="495"/>
    </location>
</feature>
<feature type="repeat" description="TPR" evidence="1">
    <location>
        <begin position="72"/>
        <end position="105"/>
    </location>
</feature>
<evidence type="ECO:0000313" key="5">
    <source>
        <dbReference type="Proteomes" id="UP001217089"/>
    </source>
</evidence>
<dbReference type="PANTHER" id="PTHR10098:SF108">
    <property type="entry name" value="TETRATRICOPEPTIDE REPEAT PROTEIN 28"/>
    <property type="match status" value="1"/>
</dbReference>
<sequence length="1422" mass="161255">MERSNHYNVSLNLSQSFSMPSLAEGSEPISEQEEFVEMKSLRERGDKAMRISDYDAAIKHYNEALEIDDKNVEVLLARTTAFLEMKEYKKAQKDIDTLLSVEPDNPQVYKLQGLAKQSIKHYKEALMALLTALDLDPTNADELTNIIASVAVNMCKISPDLLDTLHDMDSYKKLSEIGVCLFQAKKYELCIRILEAAQKFQTNQKGITMRVLLTMANSHSALKNSERAITLYQECLSTAIATHEQIYQTKSLVNIATLYLENGDTYQAIVHYEKLLHLEAELKEESGDQADLPDFWTRELQCGLHLNLSIAYKSIGNMQFAEAHAKKYTELVEEFGLKGKIQSESYHNTGMLNEILGNYKEAIFNYNQYLQLSKKNGDKKGMAQAYGCLGSVNAALRNWKLASTYHEQHITIAKKAKDRKMLATACEMLADTYIMKRDYENALIYYEEMLKSCIRTDYRTKATAMCKIGNMYHAVKKYQYSLYFYEQASDLAEDYDFVDIHTMCKYNIACIQAHSTQMIDLEQSQKYLNELILFFEGKIREHQEEDTLCPAEYKEQLLECYDAMQNVLSKLGYKEDCLMFAENYRKRHLTQMPGYAAAVSTGPHGHTHHWELWTIDRINRVVGQQNSTVLYYSLLSERVLVWIIVPGEGIVRFYSGKSEGGCNLIEQIESMLEEFRTGIDWRSMQNTCENKALPLPDSDLEHTRRRNMLLQKSDSKNSEIKSHDQPVKSTQRRLFDILVAPVYDILMKMEPNSPLIIIPDKHLHYCPFEILQDWANKTLNSTFRITCLPSLLSLEKVINNEMNSLRAQDDLDFDRSQSRKGGLNKLLAQVVLTNNETPTESDSSSSLDIINLRKVANPRLVTMHLSNKSQEFLSRIGFSAKDSMGFSSEGESAYNSRSPSVVKTPLTPRQTNQNMTLKISGSDSPLLQSIGCPSPVDKMLSSHTYSTLTTTTSTGTDITSSSQCITQYHQISNKERCLILGNPLLPESLMLHGRVWHPSTGDLPSSKREIYAIASYCDVDPITGPEATKEYFLQEVHKATILHVSTYGCWKEGLLAFSPNPVKLEEGPNLESSYIVTADEILGLKLMADLVVLNVGYSPHRKTDYVMSNYKLPGAFISAGALCVLVCTCPLPDIAMEKFYFHFYNSLQNGCLVTSAAKTAVEAIKNDERFTQVFQWCSFKLIGKDVYLNLNEIRHAMLDQRLDSAEKDVEESVGKEYLNPKSVLPTVPSREESLHSLQKILSVLLQHHTKQPEVVPKLIDLLDSSLKRLHTDDNNRVTTVLSSVITHSAGGLDLLKLLGFHFQAKGTTLSDPYVVYPHWNKDDLLVPTYDALRAIHDITSDVVSTQKLCDILPANQDMLSYTIDLLSITKNAPEIQLKVSDLAVRPLWHNVKVKHLLMSVGFHQIGMLLNFNRTPGNRYCYI</sequence>
<evidence type="ECO:0000259" key="3">
    <source>
        <dbReference type="Pfam" id="PF12770"/>
    </source>
</evidence>
<name>A0ABQ9E5E9_TEGGR</name>
<feature type="repeat" description="TPR" evidence="1">
    <location>
        <begin position="343"/>
        <end position="376"/>
    </location>
</feature>
<comment type="caution">
    <text evidence="4">The sequence shown here is derived from an EMBL/GenBank/DDBJ whole genome shotgun (WGS) entry which is preliminary data.</text>
</comment>
<protein>
    <recommendedName>
        <fullName evidence="3">CHAT domain-containing protein</fullName>
    </recommendedName>
</protein>
<evidence type="ECO:0000313" key="4">
    <source>
        <dbReference type="EMBL" id="KAJ8300636.1"/>
    </source>
</evidence>
<proteinExistence type="predicted"/>
<dbReference type="PROSITE" id="PS50005">
    <property type="entry name" value="TPR"/>
    <property type="match status" value="6"/>
</dbReference>
<evidence type="ECO:0000256" key="2">
    <source>
        <dbReference type="SAM" id="MobiDB-lite"/>
    </source>
</evidence>
<feature type="repeat" description="TPR" evidence="1">
    <location>
        <begin position="249"/>
        <end position="282"/>
    </location>
</feature>
<keyword evidence="1" id="KW-0802">TPR repeat</keyword>
<feature type="repeat" description="TPR" evidence="1">
    <location>
        <begin position="38"/>
        <end position="71"/>
    </location>
</feature>
<gene>
    <name evidence="4" type="ORF">KUTeg_022155</name>
</gene>
<dbReference type="EMBL" id="JARBDR010000919">
    <property type="protein sequence ID" value="KAJ8300636.1"/>
    <property type="molecule type" value="Genomic_DNA"/>
</dbReference>
<feature type="repeat" description="TPR" evidence="1">
    <location>
        <begin position="106"/>
        <end position="139"/>
    </location>
</feature>
<dbReference type="Gene3D" id="1.25.40.10">
    <property type="entry name" value="Tetratricopeptide repeat domain"/>
    <property type="match status" value="3"/>
</dbReference>
<organism evidence="4 5">
    <name type="scientific">Tegillarca granosa</name>
    <name type="common">Malaysian cockle</name>
    <name type="synonym">Anadara granosa</name>
    <dbReference type="NCBI Taxonomy" id="220873"/>
    <lineage>
        <taxon>Eukaryota</taxon>
        <taxon>Metazoa</taxon>
        <taxon>Spiralia</taxon>
        <taxon>Lophotrochozoa</taxon>
        <taxon>Mollusca</taxon>
        <taxon>Bivalvia</taxon>
        <taxon>Autobranchia</taxon>
        <taxon>Pteriomorphia</taxon>
        <taxon>Arcoida</taxon>
        <taxon>Arcoidea</taxon>
        <taxon>Arcidae</taxon>
        <taxon>Tegillarca</taxon>
    </lineage>
</organism>
<dbReference type="InterPro" id="IPR019734">
    <property type="entry name" value="TPR_rpt"/>
</dbReference>
<feature type="domain" description="CHAT" evidence="3">
    <location>
        <begin position="958"/>
        <end position="1184"/>
    </location>
</feature>
<feature type="region of interest" description="Disordered" evidence="2">
    <location>
        <begin position="887"/>
        <end position="907"/>
    </location>
</feature>
<dbReference type="Pfam" id="PF12770">
    <property type="entry name" value="CHAT"/>
    <property type="match status" value="1"/>
</dbReference>
<evidence type="ECO:0000256" key="1">
    <source>
        <dbReference type="PROSITE-ProRule" id="PRU00339"/>
    </source>
</evidence>